<evidence type="ECO:0000256" key="3">
    <source>
        <dbReference type="ARBA" id="ARBA00023012"/>
    </source>
</evidence>
<evidence type="ECO:0000256" key="4">
    <source>
        <dbReference type="SAM" id="MobiDB-lite"/>
    </source>
</evidence>
<feature type="transmembrane region" description="Helical" evidence="5">
    <location>
        <begin position="243"/>
        <end position="264"/>
    </location>
</feature>
<dbReference type="Pfam" id="PF02518">
    <property type="entry name" value="HATPase_c"/>
    <property type="match status" value="1"/>
</dbReference>
<evidence type="ECO:0000313" key="8">
    <source>
        <dbReference type="EMBL" id="QBP13105.1"/>
    </source>
</evidence>
<dbReference type="InterPro" id="IPR050482">
    <property type="entry name" value="Sensor_HK_TwoCompSys"/>
</dbReference>
<dbReference type="PANTHER" id="PTHR24421">
    <property type="entry name" value="NITRATE/NITRITE SENSOR PROTEIN NARX-RELATED"/>
    <property type="match status" value="1"/>
</dbReference>
<keyword evidence="6" id="KW-0732">Signal</keyword>
<protein>
    <submittedName>
        <fullName evidence="8">Histidine kinase</fullName>
    </submittedName>
</protein>
<keyword evidence="3" id="KW-0902">Two-component regulatory system</keyword>
<keyword evidence="5" id="KW-0472">Membrane</keyword>
<reference evidence="8 9" key="1">
    <citation type="submission" date="2019-03" db="EMBL/GenBank/DDBJ databases">
        <title>Comparative insights into the high quality Complete genome sequence of highly metal resistant Cupriavidus metallidurans strain BS1 isolated from a gold-copper mine.</title>
        <authorList>
            <person name="Mazhar H.S."/>
            <person name="Rensing C."/>
        </authorList>
    </citation>
    <scope>NUCLEOTIDE SEQUENCE [LARGE SCALE GENOMIC DNA]</scope>
    <source>
        <strain evidence="8 9">BS1</strain>
    </source>
</reference>
<feature type="signal peptide" evidence="6">
    <location>
        <begin position="1"/>
        <end position="22"/>
    </location>
</feature>
<dbReference type="Gene3D" id="3.30.565.10">
    <property type="entry name" value="Histidine kinase-like ATPase, C-terminal domain"/>
    <property type="match status" value="1"/>
</dbReference>
<evidence type="ECO:0000259" key="7">
    <source>
        <dbReference type="SMART" id="SM00387"/>
    </source>
</evidence>
<dbReference type="OrthoDB" id="9147043at2"/>
<dbReference type="Gene3D" id="2.60.120.260">
    <property type="entry name" value="Galactose-binding domain-like"/>
    <property type="match status" value="1"/>
</dbReference>
<keyword evidence="5" id="KW-1133">Transmembrane helix</keyword>
<keyword evidence="1" id="KW-0808">Transferase</keyword>
<dbReference type="Gene3D" id="1.20.5.1930">
    <property type="match status" value="1"/>
</dbReference>
<sequence length="640" mass="71828">MKRWLTCLAHLMLWLVAASAWAQTPTAQCSVRILTVSTAEAGPQGARPDPSQWRSVTLPDDWNRRQPGFGGSVWYRIDWQRECPGTLREPVALVLQSVVMAGEAFINDEPLWRDAQLIEPLSRSWNLPRHWRLPEAWIHDGVNTLWVRVVGVAGQSLGLGPVFLGDPLAMQQRYDELWWRHRTLFMINVIVSGVMAALFFCIWVVRREQTAYGWYALMYLFWVLFIANVLVTTPWPWQSTLTVARFNTMALLLSIACFCVFTWRFGGQHLPRIERALWWITGLLLATQVVVPDAYVGHAQLVGIMVAAAIFYFNALQFLFHALRTRQREHALLAGCLLILLAASLHDLLLLLAVLRGSYPISPYTSIVVTLCLSGILGLRHAHNVHRIEQFNQELADGISDARAELATTLAREHALTLGNTRLQERLQIAHDLHDGVGGSLVHMMALVEQSEAPLQRQHVLSMLKLIRDDLRQTIDSSASVGVEVPATPLEWIAPLRYRFTELFDELGIAIDWQCPAQWRTPPSALQCLALIRLLEESLTNVVKHSRARRVRVCLELPDANRLMLSIDDDGVGFDVAAVRQAGMSVGMRSMHLRIARVGGTLTVNSQPGHTMLNAELALKSVQPPQSDGEDTPKALQASM</sequence>
<keyword evidence="2 8" id="KW-0418">Kinase</keyword>
<feature type="transmembrane region" description="Helical" evidence="5">
    <location>
        <begin position="212"/>
        <end position="231"/>
    </location>
</feature>
<dbReference type="InterPro" id="IPR008979">
    <property type="entry name" value="Galactose-bd-like_sf"/>
</dbReference>
<keyword evidence="5" id="KW-0812">Transmembrane</keyword>
<dbReference type="InterPro" id="IPR003594">
    <property type="entry name" value="HATPase_dom"/>
</dbReference>
<name>A0A482IVK1_9BURK</name>
<feature type="region of interest" description="Disordered" evidence="4">
    <location>
        <begin position="621"/>
        <end position="640"/>
    </location>
</feature>
<dbReference type="AlphaFoldDB" id="A0A482IVK1"/>
<feature type="transmembrane region" description="Helical" evidence="5">
    <location>
        <begin position="361"/>
        <end position="379"/>
    </location>
</feature>
<evidence type="ECO:0000256" key="5">
    <source>
        <dbReference type="SAM" id="Phobius"/>
    </source>
</evidence>
<evidence type="ECO:0000313" key="9">
    <source>
        <dbReference type="Proteomes" id="UP000253772"/>
    </source>
</evidence>
<evidence type="ECO:0000256" key="2">
    <source>
        <dbReference type="ARBA" id="ARBA00022777"/>
    </source>
</evidence>
<organism evidence="8 9">
    <name type="scientific">Cupriavidus metallidurans</name>
    <dbReference type="NCBI Taxonomy" id="119219"/>
    <lineage>
        <taxon>Bacteria</taxon>
        <taxon>Pseudomonadati</taxon>
        <taxon>Pseudomonadota</taxon>
        <taxon>Betaproteobacteria</taxon>
        <taxon>Burkholderiales</taxon>
        <taxon>Burkholderiaceae</taxon>
        <taxon>Cupriavidus</taxon>
    </lineage>
</organism>
<dbReference type="EMBL" id="CP037901">
    <property type="protein sequence ID" value="QBP13105.1"/>
    <property type="molecule type" value="Genomic_DNA"/>
</dbReference>
<dbReference type="SUPFAM" id="SSF49785">
    <property type="entry name" value="Galactose-binding domain-like"/>
    <property type="match status" value="1"/>
</dbReference>
<feature type="chain" id="PRO_5019795454" evidence="6">
    <location>
        <begin position="23"/>
        <end position="640"/>
    </location>
</feature>
<dbReference type="Pfam" id="PF07695">
    <property type="entry name" value="7TMR-DISM_7TM"/>
    <property type="match status" value="1"/>
</dbReference>
<evidence type="ECO:0000256" key="6">
    <source>
        <dbReference type="SAM" id="SignalP"/>
    </source>
</evidence>
<dbReference type="InterPro" id="IPR011623">
    <property type="entry name" value="7TMR_DISM_rcpt_extracell_dom1"/>
</dbReference>
<evidence type="ECO:0000256" key="1">
    <source>
        <dbReference type="ARBA" id="ARBA00022679"/>
    </source>
</evidence>
<proteinExistence type="predicted"/>
<dbReference type="CDD" id="cd16917">
    <property type="entry name" value="HATPase_UhpB-NarQ-NarX-like"/>
    <property type="match status" value="1"/>
</dbReference>
<dbReference type="GO" id="GO:0016301">
    <property type="term" value="F:kinase activity"/>
    <property type="evidence" value="ECO:0007669"/>
    <property type="project" value="UniProtKB-KW"/>
</dbReference>
<feature type="transmembrane region" description="Helical" evidence="5">
    <location>
        <begin position="276"/>
        <end position="295"/>
    </location>
</feature>
<feature type="domain" description="Histidine kinase/HSP90-like ATPase" evidence="7">
    <location>
        <begin position="526"/>
        <end position="621"/>
    </location>
</feature>
<dbReference type="SMART" id="SM00387">
    <property type="entry name" value="HATPase_c"/>
    <property type="match status" value="1"/>
</dbReference>
<feature type="transmembrane region" description="Helical" evidence="5">
    <location>
        <begin position="184"/>
        <end position="205"/>
    </location>
</feature>
<dbReference type="RefSeq" id="WP_039016770.1">
    <property type="nucleotide sequence ID" value="NZ_CP037901.1"/>
</dbReference>
<dbReference type="InterPro" id="IPR036890">
    <property type="entry name" value="HATPase_C_sf"/>
</dbReference>
<feature type="transmembrane region" description="Helical" evidence="5">
    <location>
        <begin position="332"/>
        <end position="355"/>
    </location>
</feature>
<feature type="transmembrane region" description="Helical" evidence="5">
    <location>
        <begin position="301"/>
        <end position="320"/>
    </location>
</feature>
<dbReference type="GO" id="GO:0000160">
    <property type="term" value="P:phosphorelay signal transduction system"/>
    <property type="evidence" value="ECO:0007669"/>
    <property type="project" value="UniProtKB-KW"/>
</dbReference>
<dbReference type="SUPFAM" id="SSF55874">
    <property type="entry name" value="ATPase domain of HSP90 chaperone/DNA topoisomerase II/histidine kinase"/>
    <property type="match status" value="1"/>
</dbReference>
<gene>
    <name evidence="8" type="ORF">DDF84_026025</name>
</gene>
<dbReference type="Proteomes" id="UP000253772">
    <property type="component" value="Chromosome c2"/>
</dbReference>
<accession>A0A482IVK1</accession>